<dbReference type="OrthoDB" id="33831at2157"/>
<dbReference type="AlphaFoldDB" id="A6UPK9"/>
<reference evidence="2" key="1">
    <citation type="submission" date="2007-06" db="EMBL/GenBank/DDBJ databases">
        <title>Complete sequence of Methanococcus vannielii SB.</title>
        <authorList>
            <consortium name="US DOE Joint Genome Institute"/>
            <person name="Copeland A."/>
            <person name="Lucas S."/>
            <person name="Lapidus A."/>
            <person name="Barry K."/>
            <person name="Glavina del Rio T."/>
            <person name="Dalin E."/>
            <person name="Tice H."/>
            <person name="Pitluck S."/>
            <person name="Chain P."/>
            <person name="Malfatti S."/>
            <person name="Shin M."/>
            <person name="Vergez L."/>
            <person name="Schmutz J."/>
            <person name="Larimer F."/>
            <person name="Land M."/>
            <person name="Hauser L."/>
            <person name="Kyrpides N."/>
            <person name="Anderson I."/>
            <person name="Sieprawska-Lupa M."/>
            <person name="Whitman W.B."/>
            <person name="Richardson P."/>
        </authorList>
    </citation>
    <scope>NUCLEOTIDE SEQUENCE [LARGE SCALE GENOMIC DNA]</scope>
    <source>
        <strain evidence="2">SB</strain>
    </source>
</reference>
<dbReference type="Pfam" id="PF09376">
    <property type="entry name" value="NurA"/>
    <property type="match status" value="1"/>
</dbReference>
<evidence type="ECO:0000313" key="2">
    <source>
        <dbReference type="EMBL" id="ABR54431.1"/>
    </source>
</evidence>
<organism evidence="2 3">
    <name type="scientific">Methanococcus vannielii (strain ATCC 35089 / DSM 1224 / JCM 13029 / OCM 148 / SB)</name>
    <dbReference type="NCBI Taxonomy" id="406327"/>
    <lineage>
        <taxon>Archaea</taxon>
        <taxon>Methanobacteriati</taxon>
        <taxon>Methanobacteriota</taxon>
        <taxon>Methanomada group</taxon>
        <taxon>Methanococci</taxon>
        <taxon>Methanococcales</taxon>
        <taxon>Methanococcaceae</taxon>
        <taxon>Methanococcus</taxon>
    </lineage>
</organism>
<keyword evidence="3" id="KW-1185">Reference proteome</keyword>
<dbReference type="KEGG" id="mvn:Mevan_0524"/>
<dbReference type="InterPro" id="IPR018977">
    <property type="entry name" value="NurA_domain"/>
</dbReference>
<feature type="domain" description="NurA" evidence="1">
    <location>
        <begin position="41"/>
        <end position="328"/>
    </location>
</feature>
<dbReference type="STRING" id="406327.Mevan_0524"/>
<dbReference type="HOGENOM" id="CLU_056881_0_0_2"/>
<accession>A6UPK9</accession>
<dbReference type="eggNOG" id="arCOG00367">
    <property type="taxonomic scope" value="Archaea"/>
</dbReference>
<proteinExistence type="predicted"/>
<evidence type="ECO:0000313" key="3">
    <source>
        <dbReference type="Proteomes" id="UP000001107"/>
    </source>
</evidence>
<gene>
    <name evidence="2" type="ordered locus">Mevan_0524</name>
</gene>
<dbReference type="EMBL" id="CP000742">
    <property type="protein sequence ID" value="ABR54431.1"/>
    <property type="molecule type" value="Genomic_DNA"/>
</dbReference>
<dbReference type="RefSeq" id="WP_011972334.1">
    <property type="nucleotide sequence ID" value="NC_009634.1"/>
</dbReference>
<dbReference type="GeneID" id="5325731"/>
<dbReference type="SMART" id="SM00933">
    <property type="entry name" value="NurA"/>
    <property type="match status" value="1"/>
</dbReference>
<dbReference type="Proteomes" id="UP000001107">
    <property type="component" value="Chromosome"/>
</dbReference>
<evidence type="ECO:0000259" key="1">
    <source>
        <dbReference type="SMART" id="SM00933"/>
    </source>
</evidence>
<name>A6UPK9_METVS</name>
<protein>
    <recommendedName>
        <fullName evidence="1">NurA domain-containing protein</fullName>
    </recommendedName>
</protein>
<sequence length="354" mass="41070">MDFSTLIQKKEKVVSKIQNINFNHDHSKYWIESLFIHKSDMKFSGGDGSFNKIDYINYCLYLTGAVSYCQSVGGTIEKSVSAFDGDIILPYKYVQNRLSRYMLNTELKVALSNLIKSEIDYYLYDGSLYSFLVQTNNHMTVNGKKLEETIFDYYKEYSRIIRSKIFEEITSGCISSAVDISFENSLNEEQKIALEQLEYLILLSEITKYQKKMVGIAKTSKMNIYFENALIPDLALFSRCKKSGYSIPVDLISEKVNKNFYKNVDYFKKFGIDLKNLYYQFVKLEDNSGILCATSFEKLDETFYSNLKEISVSGYPYILKKSHENVKIENSDVLKFARLLGIYEESDRDSNLKF</sequence>